<sequence>MVAREYKYHPECFACMSCKVIIEDGDAYALVQHATLYCGKCHNEVVLAPMFERLSTESVQDQLPYSVTHISMPATTEGRRGFSVSVESACSNYATTVQVREVNRMHISPDNRNDTAT</sequence>
<comment type="caution">
    <text evidence="1">The sequence shown here is derived from an EMBL/GenBank/DDBJ whole genome shotgun (WGS) entry which is preliminary data.</text>
</comment>
<keyword evidence="2" id="KW-1185">Reference proteome</keyword>
<organism evidence="1 2">
    <name type="scientific">Ovis ammon polii x Ovis aries</name>
    <dbReference type="NCBI Taxonomy" id="2918886"/>
    <lineage>
        <taxon>Eukaryota</taxon>
        <taxon>Metazoa</taxon>
        <taxon>Chordata</taxon>
        <taxon>Craniata</taxon>
        <taxon>Vertebrata</taxon>
        <taxon>Euteleostomi</taxon>
        <taxon>Mammalia</taxon>
        <taxon>Eutheria</taxon>
        <taxon>Laurasiatheria</taxon>
        <taxon>Artiodactyla</taxon>
        <taxon>Ruminantia</taxon>
        <taxon>Pecora</taxon>
        <taxon>Bovidae</taxon>
        <taxon>Caprinae</taxon>
        <taxon>Ovis</taxon>
    </lineage>
</organism>
<dbReference type="Proteomes" id="UP001057279">
    <property type="component" value="Linkage Group LG02"/>
</dbReference>
<protein>
    <submittedName>
        <fullName evidence="1">Uncharacterized protein</fullName>
    </submittedName>
</protein>
<accession>A0ACB9VFL3</accession>
<name>A0ACB9VFL3_9CETA</name>
<reference evidence="1" key="1">
    <citation type="submission" date="2022-03" db="EMBL/GenBank/DDBJ databases">
        <title>Genomic analyses of argali, domestic sheep and their hybrids provide insights into chromosomal evolution, heterosis and genetic basis of agronomic traits.</title>
        <authorList>
            <person name="Li M."/>
        </authorList>
    </citation>
    <scope>NUCLEOTIDE SEQUENCE</scope>
    <source>
        <strain evidence="1">F1 hybrid</strain>
    </source>
</reference>
<evidence type="ECO:0000313" key="1">
    <source>
        <dbReference type="EMBL" id="KAI4588605.1"/>
    </source>
</evidence>
<proteinExistence type="predicted"/>
<dbReference type="EMBL" id="CM043027">
    <property type="protein sequence ID" value="KAI4588605.1"/>
    <property type="molecule type" value="Genomic_DNA"/>
</dbReference>
<gene>
    <name evidence="1" type="ORF">MJG53_003013</name>
</gene>
<evidence type="ECO:0000313" key="2">
    <source>
        <dbReference type="Proteomes" id="UP001057279"/>
    </source>
</evidence>